<dbReference type="PROSITE" id="PS52035">
    <property type="entry name" value="PEPTIDASE_M14"/>
    <property type="match status" value="1"/>
</dbReference>
<dbReference type="InterPro" id="IPR000834">
    <property type="entry name" value="Peptidase_M14"/>
</dbReference>
<dbReference type="Pfam" id="PF00246">
    <property type="entry name" value="Peptidase_M14"/>
    <property type="match status" value="1"/>
</dbReference>
<dbReference type="NCBIfam" id="TIGR04183">
    <property type="entry name" value="Por_Secre_tail"/>
    <property type="match status" value="1"/>
</dbReference>
<sequence length="595" mass="66497">MFLALNHAREPMAMQQEVFFMWYLLENHASNPEIQYLLENTEIYFIPCVNVDGYEYNRTTNPSGGGMWRKNRRDNGDGTYGVDLNRNYGYQWGIDDVGSSPNGSDETYRGTSAFSEAETQAVRNFTLSHDFKLIQDYHTYSNVILYSWGYENLPTPDEILYRTYSSYMASENSFAYGTPMQCIGYNANGGSFDWYYGEQSAKDKIISWGPEVGDPADGFWPAEALIDDICKLYVAENLYMVRFACKYAEVKDLSGIAVELSDYIPFSIQRLGLDSPAVYTVSLTSLTSNATVISSPFVYNSLSLLETRIDSFQINTLSCLNPGTPITFDLSISNGIYTIHDTLEKVYGWPSVVFSDNAANATNWTGSWTTTTSDYVSSPSSFTDSQGGAYSNYTNSSMTLSQPVSTALAEMAWVEFYAKWDIEDGYDYCVFEVSTNNGVTWTPQCGKYTTRGSADQLQDQPVYDGTQNAWVKEYIDLSDYLGMNLKFRFRLVSDGYVEGDGFYFDDFTLNIIQSVGIDESSPNTVSVFPNPATNELYMSSVSSGNYLISDAAGHVVQQGLVDNGRLNIAELAPGLYFVTVSAEGKEMHARFVKAD</sequence>
<dbReference type="Gene3D" id="3.40.630.10">
    <property type="entry name" value="Zn peptidases"/>
    <property type="match status" value="1"/>
</dbReference>
<dbReference type="Pfam" id="PF20773">
    <property type="entry name" value="InhA-like_MAM"/>
    <property type="match status" value="1"/>
</dbReference>
<keyword evidence="6" id="KW-0482">Metalloprotease</keyword>
<comment type="cofactor">
    <cofactor evidence="1">
        <name>Zn(2+)</name>
        <dbReference type="ChEBI" id="CHEBI:29105"/>
    </cofactor>
</comment>
<gene>
    <name evidence="8" type="ORF">SDC9_76580</name>
</gene>
<dbReference type="GO" id="GO:0004181">
    <property type="term" value="F:metallocarboxypeptidase activity"/>
    <property type="evidence" value="ECO:0007669"/>
    <property type="project" value="InterPro"/>
</dbReference>
<evidence type="ECO:0000256" key="3">
    <source>
        <dbReference type="ARBA" id="ARBA00022670"/>
    </source>
</evidence>
<dbReference type="GO" id="GO:0006508">
    <property type="term" value="P:proteolysis"/>
    <property type="evidence" value="ECO:0007669"/>
    <property type="project" value="UniProtKB-KW"/>
</dbReference>
<proteinExistence type="inferred from homology"/>
<evidence type="ECO:0000256" key="4">
    <source>
        <dbReference type="ARBA" id="ARBA00022801"/>
    </source>
</evidence>
<dbReference type="SUPFAM" id="SSF53187">
    <property type="entry name" value="Zn-dependent exopeptidases"/>
    <property type="match status" value="1"/>
</dbReference>
<name>A0A644YPW8_9ZZZZ</name>
<protein>
    <recommendedName>
        <fullName evidence="7">Peptidase M14 domain-containing protein</fullName>
    </recommendedName>
</protein>
<dbReference type="PANTHER" id="PTHR11705">
    <property type="entry name" value="PROTEASE FAMILY M14 CARBOXYPEPTIDASE A,B"/>
    <property type="match status" value="1"/>
</dbReference>
<evidence type="ECO:0000259" key="7">
    <source>
        <dbReference type="PROSITE" id="PS52035"/>
    </source>
</evidence>
<comment type="caution">
    <text evidence="8">The sequence shown here is derived from an EMBL/GenBank/DDBJ whole genome shotgun (WGS) entry which is preliminary data.</text>
</comment>
<comment type="similarity">
    <text evidence="2">Belongs to the peptidase M14 family.</text>
</comment>
<dbReference type="AlphaFoldDB" id="A0A644YPW8"/>
<keyword evidence="4" id="KW-0378">Hydrolase</keyword>
<dbReference type="CDD" id="cd03859">
    <property type="entry name" value="M14_CPT"/>
    <property type="match status" value="1"/>
</dbReference>
<evidence type="ECO:0000313" key="8">
    <source>
        <dbReference type="EMBL" id="MPM30038.1"/>
    </source>
</evidence>
<reference evidence="8" key="1">
    <citation type="submission" date="2019-08" db="EMBL/GenBank/DDBJ databases">
        <authorList>
            <person name="Kucharzyk K."/>
            <person name="Murdoch R.W."/>
            <person name="Higgins S."/>
            <person name="Loffler F."/>
        </authorList>
    </citation>
    <scope>NUCLEOTIDE SEQUENCE</scope>
</reference>
<accession>A0A644YPW8</accession>
<dbReference type="InterPro" id="IPR033810">
    <property type="entry name" value="Carboxypeptidase_T"/>
</dbReference>
<dbReference type="PANTHER" id="PTHR11705:SF143">
    <property type="entry name" value="SLL0236 PROTEIN"/>
    <property type="match status" value="1"/>
</dbReference>
<evidence type="ECO:0000256" key="6">
    <source>
        <dbReference type="ARBA" id="ARBA00023049"/>
    </source>
</evidence>
<keyword evidence="5" id="KW-0862">Zinc</keyword>
<organism evidence="8">
    <name type="scientific">bioreactor metagenome</name>
    <dbReference type="NCBI Taxonomy" id="1076179"/>
    <lineage>
        <taxon>unclassified sequences</taxon>
        <taxon>metagenomes</taxon>
        <taxon>ecological metagenomes</taxon>
    </lineage>
</organism>
<dbReference type="GO" id="GO:0008270">
    <property type="term" value="F:zinc ion binding"/>
    <property type="evidence" value="ECO:0007669"/>
    <property type="project" value="InterPro"/>
</dbReference>
<dbReference type="EMBL" id="VSSQ01005676">
    <property type="protein sequence ID" value="MPM30038.1"/>
    <property type="molecule type" value="Genomic_DNA"/>
</dbReference>
<dbReference type="GO" id="GO:0005615">
    <property type="term" value="C:extracellular space"/>
    <property type="evidence" value="ECO:0007669"/>
    <property type="project" value="TreeGrafter"/>
</dbReference>
<dbReference type="SMART" id="SM00631">
    <property type="entry name" value="Zn_pept"/>
    <property type="match status" value="1"/>
</dbReference>
<dbReference type="Pfam" id="PF18962">
    <property type="entry name" value="Por_Secre_tail"/>
    <property type="match status" value="1"/>
</dbReference>
<evidence type="ECO:0000256" key="2">
    <source>
        <dbReference type="ARBA" id="ARBA00005988"/>
    </source>
</evidence>
<feature type="domain" description="Peptidase M14" evidence="7">
    <location>
        <begin position="1"/>
        <end position="244"/>
    </location>
</feature>
<dbReference type="InterPro" id="IPR026444">
    <property type="entry name" value="Secre_tail"/>
</dbReference>
<evidence type="ECO:0000256" key="1">
    <source>
        <dbReference type="ARBA" id="ARBA00001947"/>
    </source>
</evidence>
<keyword evidence="3" id="KW-0645">Protease</keyword>
<evidence type="ECO:0000256" key="5">
    <source>
        <dbReference type="ARBA" id="ARBA00022833"/>
    </source>
</evidence>